<dbReference type="SUPFAM" id="SSF51182">
    <property type="entry name" value="RmlC-like cupins"/>
    <property type="match status" value="1"/>
</dbReference>
<feature type="domain" description="Cupin type-2" evidence="2">
    <location>
        <begin position="39"/>
        <end position="106"/>
    </location>
</feature>
<dbReference type="PANTHER" id="PTHR35848:SF6">
    <property type="entry name" value="CUPIN TYPE-2 DOMAIN-CONTAINING PROTEIN"/>
    <property type="match status" value="1"/>
</dbReference>
<dbReference type="InterPro" id="IPR014710">
    <property type="entry name" value="RmlC-like_jellyroll"/>
</dbReference>
<gene>
    <name evidence="3" type="ORF">ISF26_18820</name>
</gene>
<keyword evidence="4" id="KW-1185">Reference proteome</keyword>
<dbReference type="InterPro" id="IPR011051">
    <property type="entry name" value="RmlC_Cupin_sf"/>
</dbReference>
<dbReference type="InterPro" id="IPR051610">
    <property type="entry name" value="GPI/OXD"/>
</dbReference>
<sequence>MKISLDQVVPVPVTHDPQLNKRVLIKDADTRSNLKMLNHARMEPGESFRAHSHASMEEVFYFLEGQGKFCLGDQHLTVSAGDCVLVSAGTAHSCCNTGTSPLVFLAFGVAL</sequence>
<evidence type="ECO:0000259" key="2">
    <source>
        <dbReference type="Pfam" id="PF07883"/>
    </source>
</evidence>
<name>A0ABY3PJR5_9CYAN</name>
<dbReference type="InterPro" id="IPR013096">
    <property type="entry name" value="Cupin_2"/>
</dbReference>
<proteinExistence type="predicted"/>
<keyword evidence="1" id="KW-0479">Metal-binding</keyword>
<dbReference type="Pfam" id="PF07883">
    <property type="entry name" value="Cupin_2"/>
    <property type="match status" value="1"/>
</dbReference>
<dbReference type="RefSeq" id="WP_230840860.1">
    <property type="nucleotide sequence ID" value="NZ_CP063845.1"/>
</dbReference>
<dbReference type="Gene3D" id="2.60.120.10">
    <property type="entry name" value="Jelly Rolls"/>
    <property type="match status" value="1"/>
</dbReference>
<protein>
    <submittedName>
        <fullName evidence="3">Cupin domain-containing protein</fullName>
    </submittedName>
</protein>
<organism evidence="3 4">
    <name type="scientific">Gloeobacter morelensis MG652769</name>
    <dbReference type="NCBI Taxonomy" id="2781736"/>
    <lineage>
        <taxon>Bacteria</taxon>
        <taxon>Bacillati</taxon>
        <taxon>Cyanobacteriota</taxon>
        <taxon>Cyanophyceae</taxon>
        <taxon>Gloeobacterales</taxon>
        <taxon>Gloeobacteraceae</taxon>
        <taxon>Gloeobacter</taxon>
        <taxon>Gloeobacter morelensis</taxon>
    </lineage>
</organism>
<reference evidence="3 4" key="1">
    <citation type="journal article" date="2021" name="Genome Biol. Evol.">
        <title>Complete Genome Sequencing of a Novel Gloeobacter Species from a Waterfall Cave in Mexico.</title>
        <authorList>
            <person name="Saw J.H."/>
            <person name="Cardona T."/>
            <person name="Montejano G."/>
        </authorList>
    </citation>
    <scope>NUCLEOTIDE SEQUENCE [LARGE SCALE GENOMIC DNA]</scope>
    <source>
        <strain evidence="3">MG652769</strain>
    </source>
</reference>
<dbReference type="EMBL" id="CP063845">
    <property type="protein sequence ID" value="UFP93807.1"/>
    <property type="molecule type" value="Genomic_DNA"/>
</dbReference>
<accession>A0ABY3PJR5</accession>
<dbReference type="PANTHER" id="PTHR35848">
    <property type="entry name" value="OXALATE-BINDING PROTEIN"/>
    <property type="match status" value="1"/>
</dbReference>
<evidence type="ECO:0000313" key="4">
    <source>
        <dbReference type="Proteomes" id="UP001054846"/>
    </source>
</evidence>
<dbReference type="Proteomes" id="UP001054846">
    <property type="component" value="Chromosome"/>
</dbReference>
<evidence type="ECO:0000256" key="1">
    <source>
        <dbReference type="ARBA" id="ARBA00022723"/>
    </source>
</evidence>
<evidence type="ECO:0000313" key="3">
    <source>
        <dbReference type="EMBL" id="UFP93807.1"/>
    </source>
</evidence>